<feature type="compositionally biased region" description="Polar residues" evidence="1">
    <location>
        <begin position="199"/>
        <end position="209"/>
    </location>
</feature>
<accession>A0AAE0U9R2</accession>
<dbReference type="EMBL" id="JAUTDP010000010">
    <property type="protein sequence ID" value="KAK3395800.1"/>
    <property type="molecule type" value="Genomic_DNA"/>
</dbReference>
<reference evidence="2" key="1">
    <citation type="journal article" date="2023" name="Mol. Phylogenet. Evol.">
        <title>Genome-scale phylogeny and comparative genomics of the fungal order Sordariales.</title>
        <authorList>
            <person name="Hensen N."/>
            <person name="Bonometti L."/>
            <person name="Westerberg I."/>
            <person name="Brannstrom I.O."/>
            <person name="Guillou S."/>
            <person name="Cros-Aarteil S."/>
            <person name="Calhoun S."/>
            <person name="Haridas S."/>
            <person name="Kuo A."/>
            <person name="Mondo S."/>
            <person name="Pangilinan J."/>
            <person name="Riley R."/>
            <person name="LaButti K."/>
            <person name="Andreopoulos B."/>
            <person name="Lipzen A."/>
            <person name="Chen C."/>
            <person name="Yan M."/>
            <person name="Daum C."/>
            <person name="Ng V."/>
            <person name="Clum A."/>
            <person name="Steindorff A."/>
            <person name="Ohm R.A."/>
            <person name="Martin F."/>
            <person name="Silar P."/>
            <person name="Natvig D.O."/>
            <person name="Lalanne C."/>
            <person name="Gautier V."/>
            <person name="Ament-Velasquez S.L."/>
            <person name="Kruys A."/>
            <person name="Hutchinson M.I."/>
            <person name="Powell A.J."/>
            <person name="Barry K."/>
            <person name="Miller A.N."/>
            <person name="Grigoriev I.V."/>
            <person name="Debuchy R."/>
            <person name="Gladieux P."/>
            <person name="Hiltunen Thoren M."/>
            <person name="Johannesson H."/>
        </authorList>
    </citation>
    <scope>NUCLEOTIDE SEQUENCE</scope>
    <source>
        <strain evidence="2">FGSC 1904</strain>
    </source>
</reference>
<feature type="compositionally biased region" description="Basic and acidic residues" evidence="1">
    <location>
        <begin position="169"/>
        <end position="185"/>
    </location>
</feature>
<evidence type="ECO:0000313" key="2">
    <source>
        <dbReference type="EMBL" id="KAK3395800.1"/>
    </source>
</evidence>
<feature type="compositionally biased region" description="Basic and acidic residues" evidence="1">
    <location>
        <begin position="299"/>
        <end position="318"/>
    </location>
</feature>
<dbReference type="Proteomes" id="UP001281003">
    <property type="component" value="Unassembled WGS sequence"/>
</dbReference>
<protein>
    <submittedName>
        <fullName evidence="2">Uncharacterized protein</fullName>
    </submittedName>
</protein>
<organism evidence="2 3">
    <name type="scientific">Sordaria brevicollis</name>
    <dbReference type="NCBI Taxonomy" id="83679"/>
    <lineage>
        <taxon>Eukaryota</taxon>
        <taxon>Fungi</taxon>
        <taxon>Dikarya</taxon>
        <taxon>Ascomycota</taxon>
        <taxon>Pezizomycotina</taxon>
        <taxon>Sordariomycetes</taxon>
        <taxon>Sordariomycetidae</taxon>
        <taxon>Sordariales</taxon>
        <taxon>Sordariaceae</taxon>
        <taxon>Sordaria</taxon>
    </lineage>
</organism>
<evidence type="ECO:0000313" key="3">
    <source>
        <dbReference type="Proteomes" id="UP001281003"/>
    </source>
</evidence>
<proteinExistence type="predicted"/>
<evidence type="ECO:0000256" key="1">
    <source>
        <dbReference type="SAM" id="MobiDB-lite"/>
    </source>
</evidence>
<gene>
    <name evidence="2" type="ORF">B0T20DRAFT_45652</name>
</gene>
<feature type="region of interest" description="Disordered" evidence="1">
    <location>
        <begin position="1"/>
        <end position="41"/>
    </location>
</feature>
<name>A0AAE0U9R2_SORBR</name>
<sequence length="389" mass="41675">MPQTNWNAPQSEFYSPRGAMAGPAASGAYNYQTSYTSGNQGQIYGPQVQWIGWQPGSYEIQPQTNYSQGPSRPRGEPIYVPKDLLAPGPYNKPHRPESQRPILYDFEGRSRVPQPRINPPPSEKPRSEKPASEVVPPEEPSLRKSTNVDQNLDAHQPRFNRPHSPATEEQLRDPDRQKSESEPHPSEITPSMEPLAGSPTPTRAVSSSPRLGHPEWSSARNDMPPTHEEDRHGGGSSPYVVWRETANPHEKLLLEILNGGGSGSGTQTEQNTPRAPLASMDPPSFSPLSSIPEGSVGDVWREKSGEEMAVQEDTRNGDGDAPPDEAGGRTEAAGETGAAGPTAAGGQPGANGQTLAGGQSEASKVNGRSKDSGEAQAAVKDPAGRRKSI</sequence>
<feature type="compositionally biased region" description="Polar residues" evidence="1">
    <location>
        <begin position="1"/>
        <end position="13"/>
    </location>
</feature>
<feature type="compositionally biased region" description="Low complexity" evidence="1">
    <location>
        <begin position="329"/>
        <end position="354"/>
    </location>
</feature>
<feature type="compositionally biased region" description="Polar residues" evidence="1">
    <location>
        <begin position="29"/>
        <end position="41"/>
    </location>
</feature>
<feature type="compositionally biased region" description="Polar residues" evidence="1">
    <location>
        <begin position="61"/>
        <end position="70"/>
    </location>
</feature>
<reference evidence="2" key="2">
    <citation type="submission" date="2023-07" db="EMBL/GenBank/DDBJ databases">
        <authorList>
            <consortium name="Lawrence Berkeley National Laboratory"/>
            <person name="Haridas S."/>
            <person name="Hensen N."/>
            <person name="Bonometti L."/>
            <person name="Westerberg I."/>
            <person name="Brannstrom I.O."/>
            <person name="Guillou S."/>
            <person name="Cros-Aarteil S."/>
            <person name="Calhoun S."/>
            <person name="Kuo A."/>
            <person name="Mondo S."/>
            <person name="Pangilinan J."/>
            <person name="Riley R."/>
            <person name="LaButti K."/>
            <person name="Andreopoulos B."/>
            <person name="Lipzen A."/>
            <person name="Chen C."/>
            <person name="Yanf M."/>
            <person name="Daum C."/>
            <person name="Ng V."/>
            <person name="Clum A."/>
            <person name="Steindorff A."/>
            <person name="Ohm R."/>
            <person name="Martin F."/>
            <person name="Silar P."/>
            <person name="Natvig D."/>
            <person name="Lalanne C."/>
            <person name="Gautier V."/>
            <person name="Ament-velasquez S.L."/>
            <person name="Kruys A."/>
            <person name="Hutchinson M.I."/>
            <person name="Powell A.J."/>
            <person name="Barry K."/>
            <person name="Miller A.N."/>
            <person name="Grigoriev I.V."/>
            <person name="Debuchy R."/>
            <person name="Gladieux P."/>
            <person name="Thoren M.H."/>
            <person name="Johannesson H."/>
        </authorList>
    </citation>
    <scope>NUCLEOTIDE SEQUENCE</scope>
    <source>
        <strain evidence="2">FGSC 1904</strain>
    </source>
</reference>
<dbReference type="AlphaFoldDB" id="A0AAE0U9R2"/>
<keyword evidence="3" id="KW-1185">Reference proteome</keyword>
<feature type="region of interest" description="Disordered" evidence="1">
    <location>
        <begin position="61"/>
        <end position="389"/>
    </location>
</feature>
<comment type="caution">
    <text evidence="2">The sequence shown here is derived from an EMBL/GenBank/DDBJ whole genome shotgun (WGS) entry which is preliminary data.</text>
</comment>